<gene>
    <name evidence="1" type="ORF">HC248_00292</name>
</gene>
<evidence type="ECO:0000313" key="2">
    <source>
        <dbReference type="Proteomes" id="UP000502041"/>
    </source>
</evidence>
<dbReference type="EMBL" id="CP051461">
    <property type="protein sequence ID" value="QJC55029.1"/>
    <property type="molecule type" value="Genomic_DNA"/>
</dbReference>
<accession>A0A6H2H599</accession>
<dbReference type="RefSeq" id="WP_168920950.1">
    <property type="nucleotide sequence ID" value="NZ_CP051461.1"/>
</dbReference>
<dbReference type="AlphaFoldDB" id="A0A6H2H599"/>
<organism evidence="1 2">
    <name type="scientific">Polaromonas vacuolata</name>
    <dbReference type="NCBI Taxonomy" id="37448"/>
    <lineage>
        <taxon>Bacteria</taxon>
        <taxon>Pseudomonadati</taxon>
        <taxon>Pseudomonadota</taxon>
        <taxon>Betaproteobacteria</taxon>
        <taxon>Burkholderiales</taxon>
        <taxon>Comamonadaceae</taxon>
        <taxon>Polaromonas</taxon>
    </lineage>
</organism>
<dbReference type="KEGG" id="pvac:HC248_00292"/>
<reference evidence="1 2" key="1">
    <citation type="submission" date="2020-04" db="EMBL/GenBank/DDBJ databases">
        <title>Complete genome of a Psychrophilic, Marine, Gas Vacuolate Bacterium Polaromonas vacuolata KCTC 22033T.</title>
        <authorList>
            <person name="Hwang K."/>
            <person name="Kim K.M."/>
        </authorList>
    </citation>
    <scope>NUCLEOTIDE SEQUENCE [LARGE SCALE GENOMIC DNA]</scope>
    <source>
        <strain evidence="1 2">KCTC 22033</strain>
    </source>
</reference>
<protein>
    <submittedName>
        <fullName evidence="1">Uncharacterized protein</fullName>
    </submittedName>
</protein>
<evidence type="ECO:0000313" key="1">
    <source>
        <dbReference type="EMBL" id="QJC55029.1"/>
    </source>
</evidence>
<dbReference type="Proteomes" id="UP000502041">
    <property type="component" value="Chromosome"/>
</dbReference>
<name>A0A6H2H599_9BURK</name>
<keyword evidence="2" id="KW-1185">Reference proteome</keyword>
<proteinExistence type="predicted"/>
<sequence>MNPTTPTLRLSRVNDQVYRVDSAQGEHLGNLKLIGGCWKFKAVGYDDQGRVEPGGGPLTHQHNQVFETLDVAEISAQLMRS</sequence>